<keyword evidence="2" id="KW-1185">Reference proteome</keyword>
<reference evidence="1" key="1">
    <citation type="submission" date="2021-01" db="EMBL/GenBank/DDBJ databases">
        <title>Rhizobium sp. strain KVB221 16S ribosomal RNA gene Genome sequencing and assembly.</title>
        <authorList>
            <person name="Kang M."/>
        </authorList>
    </citation>
    <scope>NUCLEOTIDE SEQUENCE</scope>
    <source>
        <strain evidence="1">KVB221</strain>
    </source>
</reference>
<evidence type="ECO:0008006" key="3">
    <source>
        <dbReference type="Google" id="ProtNLM"/>
    </source>
</evidence>
<evidence type="ECO:0000313" key="2">
    <source>
        <dbReference type="Proteomes" id="UP000633219"/>
    </source>
</evidence>
<proteinExistence type="predicted"/>
<accession>A0A937CL21</accession>
<dbReference type="EMBL" id="JAEQNC010000002">
    <property type="protein sequence ID" value="MBL0371121.1"/>
    <property type="molecule type" value="Genomic_DNA"/>
</dbReference>
<gene>
    <name evidence="1" type="ORF">JJB09_03685</name>
</gene>
<comment type="caution">
    <text evidence="1">The sequence shown here is derived from an EMBL/GenBank/DDBJ whole genome shotgun (WGS) entry which is preliminary data.</text>
</comment>
<dbReference type="Proteomes" id="UP000633219">
    <property type="component" value="Unassembled WGS sequence"/>
</dbReference>
<organism evidence="1 2">
    <name type="scientific">Rhizobium setariae</name>
    <dbReference type="NCBI Taxonomy" id="2801340"/>
    <lineage>
        <taxon>Bacteria</taxon>
        <taxon>Pseudomonadati</taxon>
        <taxon>Pseudomonadota</taxon>
        <taxon>Alphaproteobacteria</taxon>
        <taxon>Hyphomicrobiales</taxon>
        <taxon>Rhizobiaceae</taxon>
        <taxon>Rhizobium/Agrobacterium group</taxon>
        <taxon>Rhizobium</taxon>
    </lineage>
</organism>
<protein>
    <recommendedName>
        <fullName evidence="3">PilZ domain-containing protein</fullName>
    </recommendedName>
</protein>
<name>A0A937CL21_9HYPH</name>
<evidence type="ECO:0000313" key="1">
    <source>
        <dbReference type="EMBL" id="MBL0371121.1"/>
    </source>
</evidence>
<dbReference type="AlphaFoldDB" id="A0A937CL21"/>
<sequence length="122" mass="13771">MNLKNFKDFNERLFLQNPKRSFKQHQVDRPGMIIPVGHHLTIKVQYNCLIESISCGGALLNFSPFIELPKNFFLVILGSSEEIGATVFNRDGDHIMAKFNMFLDAGFLQSIVGTASIEIEPL</sequence>
<dbReference type="RefSeq" id="WP_201653285.1">
    <property type="nucleotide sequence ID" value="NZ_JAEQNC010000002.1"/>
</dbReference>